<evidence type="ECO:0000313" key="1">
    <source>
        <dbReference type="EMBL" id="KAH7843286.1"/>
    </source>
</evidence>
<sequence>MISPTESQNRLAANDPSSFQCALSLSPQATPRKKKRSYKPIPKLNLGSSALTLTINGFPSAPLPQSLNVRVLNQNLLVTGYENMVAKRQHMMGFLDNAVLGHNEVQGCPEHVLPSTESLQDLFSVQLTNVVGRLEGLRISDAGSQLVVQNQNAHGKVEQQKAVIVYKKRKPPPKVDIDQETMRVWKVLMADSGEDVEEERDEDKEKWWEEQRNICRGRVDSFIARMHLVHGDRRFSQWKGSVVDSVVGVFLTQNVSDHLSSSAFMSLTAKYPLRSATEHKACDEDGGIAYSQESVASNIRERIQDEILQQDFLDSLIDDPLTSQKHYAWDISDNLGCMESFGRDAVIQKKPTPRAQEATVELCASFSKCHELLECISQEEVNKAKGQELGKNYREDSWEEVRQATIDEVADAIKGRGQHRVLVERIKDFLDRVVRDHGSINLEWLRSVPPDKAKEYLLSFKELGLKSVECVRLLTLQHHAFPVDTNVGRVAVRLGWVPLKPLPESLQIHLLELHELHYQMITFGKAVSSPIDYVKASLLSQFGFYDVINSLSDKMVIQVFCRKCKPNCNACPTRGQCRHSASAFASTRLALPGPQAATSIVPYEAVQDSSLVITPANKSFPAATFSESRYETKSCEPIIEHPPSPEPEHESIEYLERDIEDLFNDPEDYIPAIRLDVEEFKERIQEFIDMSNIPLEGVDMSKALVALTSKAASIPLPKLKDISWLRTIHYVYELPDSHRILAGVPNEHGKHDLKSLKSTSLNMSSYEEHS</sequence>
<evidence type="ECO:0000313" key="2">
    <source>
        <dbReference type="Proteomes" id="UP000828048"/>
    </source>
</evidence>
<proteinExistence type="predicted"/>
<organism evidence="1 2">
    <name type="scientific">Vaccinium darrowii</name>
    <dbReference type="NCBI Taxonomy" id="229202"/>
    <lineage>
        <taxon>Eukaryota</taxon>
        <taxon>Viridiplantae</taxon>
        <taxon>Streptophyta</taxon>
        <taxon>Embryophyta</taxon>
        <taxon>Tracheophyta</taxon>
        <taxon>Spermatophyta</taxon>
        <taxon>Magnoliopsida</taxon>
        <taxon>eudicotyledons</taxon>
        <taxon>Gunneridae</taxon>
        <taxon>Pentapetalae</taxon>
        <taxon>asterids</taxon>
        <taxon>Ericales</taxon>
        <taxon>Ericaceae</taxon>
        <taxon>Vaccinioideae</taxon>
        <taxon>Vaccinieae</taxon>
        <taxon>Vaccinium</taxon>
    </lineage>
</organism>
<accession>A0ACB7XQT7</accession>
<name>A0ACB7XQT7_9ERIC</name>
<reference evidence="1 2" key="1">
    <citation type="journal article" date="2021" name="Hortic Res">
        <title>High-quality reference genome and annotation aids understanding of berry development for evergreen blueberry (Vaccinium darrowii).</title>
        <authorList>
            <person name="Yu J."/>
            <person name="Hulse-Kemp A.M."/>
            <person name="Babiker E."/>
            <person name="Staton M."/>
        </authorList>
    </citation>
    <scope>NUCLEOTIDE SEQUENCE [LARGE SCALE GENOMIC DNA]</scope>
    <source>
        <strain evidence="2">cv. NJ 8807/NJ 8810</strain>
        <tissue evidence="1">Young leaf</tissue>
    </source>
</reference>
<comment type="caution">
    <text evidence="1">The sequence shown here is derived from an EMBL/GenBank/DDBJ whole genome shotgun (WGS) entry which is preliminary data.</text>
</comment>
<dbReference type="EMBL" id="CM037151">
    <property type="protein sequence ID" value="KAH7843286.1"/>
    <property type="molecule type" value="Genomic_DNA"/>
</dbReference>
<gene>
    <name evidence="1" type="ORF">Vadar_014774</name>
</gene>
<protein>
    <submittedName>
        <fullName evidence="1">Uncharacterized protein</fullName>
    </submittedName>
</protein>
<dbReference type="Proteomes" id="UP000828048">
    <property type="component" value="Chromosome 1"/>
</dbReference>
<keyword evidence="2" id="KW-1185">Reference proteome</keyword>